<sequence>LTLITRLVASLAFCQWLETSLNRKAQCSRSFPVS</sequence>
<organism evidence="2 3">
    <name type="scientific">Trichinella patagoniensis</name>
    <dbReference type="NCBI Taxonomy" id="990121"/>
    <lineage>
        <taxon>Eukaryota</taxon>
        <taxon>Metazoa</taxon>
        <taxon>Ecdysozoa</taxon>
        <taxon>Nematoda</taxon>
        <taxon>Enoplea</taxon>
        <taxon>Dorylaimia</taxon>
        <taxon>Trichinellida</taxon>
        <taxon>Trichinellidae</taxon>
        <taxon>Trichinella</taxon>
    </lineage>
</organism>
<accession>A0A0V1A422</accession>
<reference evidence="2 3" key="1">
    <citation type="submission" date="2015-01" db="EMBL/GenBank/DDBJ databases">
        <title>Evolution of Trichinella species and genotypes.</title>
        <authorList>
            <person name="Korhonen P.K."/>
            <person name="Edoardo P."/>
            <person name="Giuseppe L.R."/>
            <person name="Gasser R.B."/>
        </authorList>
    </citation>
    <scope>NUCLEOTIDE SEQUENCE [LARGE SCALE GENOMIC DNA]</scope>
    <source>
        <strain evidence="2">ISS2496</strain>
    </source>
</reference>
<evidence type="ECO:0000313" key="2">
    <source>
        <dbReference type="EMBL" id="KRY19549.1"/>
    </source>
</evidence>
<dbReference type="EMBL" id="JYDQ01000034">
    <property type="protein sequence ID" value="KRY19549.1"/>
    <property type="molecule type" value="Genomic_DNA"/>
</dbReference>
<evidence type="ECO:0000313" key="3">
    <source>
        <dbReference type="Proteomes" id="UP000054783"/>
    </source>
</evidence>
<comment type="caution">
    <text evidence="2">The sequence shown here is derived from an EMBL/GenBank/DDBJ whole genome shotgun (WGS) entry which is preliminary data.</text>
</comment>
<dbReference type="Proteomes" id="UP000054783">
    <property type="component" value="Unassembled WGS sequence"/>
</dbReference>
<gene>
    <name evidence="1" type="ORF">T12_5124</name>
    <name evidence="2" type="ORF">T12_6396</name>
</gene>
<proteinExistence type="predicted"/>
<evidence type="ECO:0000313" key="1">
    <source>
        <dbReference type="EMBL" id="KRY19547.1"/>
    </source>
</evidence>
<dbReference type="AlphaFoldDB" id="A0A0V1A422"/>
<name>A0A0V1A422_9BILA</name>
<dbReference type="EMBL" id="JYDQ01000034">
    <property type="protein sequence ID" value="KRY19547.1"/>
    <property type="molecule type" value="Genomic_DNA"/>
</dbReference>
<feature type="non-terminal residue" evidence="2">
    <location>
        <position position="1"/>
    </location>
</feature>
<protein>
    <submittedName>
        <fullName evidence="2">Uncharacterized protein</fullName>
    </submittedName>
</protein>
<keyword evidence="3" id="KW-1185">Reference proteome</keyword>